<evidence type="ECO:0000313" key="1">
    <source>
        <dbReference type="EMBL" id="MPN08398.1"/>
    </source>
</evidence>
<gene>
    <name evidence="1" type="ORF">SDC9_155680</name>
</gene>
<dbReference type="AlphaFoldDB" id="A0A645F248"/>
<accession>A0A645F248</accession>
<protein>
    <submittedName>
        <fullName evidence="1">Uncharacterized protein</fullName>
    </submittedName>
</protein>
<proteinExistence type="predicted"/>
<comment type="caution">
    <text evidence="1">The sequence shown here is derived from an EMBL/GenBank/DDBJ whole genome shotgun (WGS) entry which is preliminary data.</text>
</comment>
<dbReference type="EMBL" id="VSSQ01054446">
    <property type="protein sequence ID" value="MPN08398.1"/>
    <property type="molecule type" value="Genomic_DNA"/>
</dbReference>
<organism evidence="1">
    <name type="scientific">bioreactor metagenome</name>
    <dbReference type="NCBI Taxonomy" id="1076179"/>
    <lineage>
        <taxon>unclassified sequences</taxon>
        <taxon>metagenomes</taxon>
        <taxon>ecological metagenomes</taxon>
    </lineage>
</organism>
<reference evidence="1" key="1">
    <citation type="submission" date="2019-08" db="EMBL/GenBank/DDBJ databases">
        <authorList>
            <person name="Kucharzyk K."/>
            <person name="Murdoch R.W."/>
            <person name="Higgins S."/>
            <person name="Loffler F."/>
        </authorList>
    </citation>
    <scope>NUCLEOTIDE SEQUENCE</scope>
</reference>
<name>A0A645F248_9ZZZZ</name>
<sequence>MEFSSEFYTNYLVEDDDITEFEREQNKQRQQYEDKILAFVWMLFG</sequence>